<dbReference type="SUPFAM" id="SSF158682">
    <property type="entry name" value="TerB-like"/>
    <property type="match status" value="1"/>
</dbReference>
<feature type="compositionally biased region" description="Low complexity" evidence="1">
    <location>
        <begin position="90"/>
        <end position="103"/>
    </location>
</feature>
<dbReference type="InterPro" id="IPR029024">
    <property type="entry name" value="TerB-like"/>
</dbReference>
<evidence type="ECO:0000313" key="3">
    <source>
        <dbReference type="Proteomes" id="UP001227126"/>
    </source>
</evidence>
<proteinExistence type="predicted"/>
<keyword evidence="3" id="KW-1185">Reference proteome</keyword>
<dbReference type="CDD" id="cd07178">
    <property type="entry name" value="terB_like_YebE"/>
    <property type="match status" value="1"/>
</dbReference>
<gene>
    <name evidence="2" type="ORF">QO034_08170</name>
</gene>
<evidence type="ECO:0000256" key="1">
    <source>
        <dbReference type="SAM" id="MobiDB-lite"/>
    </source>
</evidence>
<comment type="caution">
    <text evidence="2">The sequence shown here is derived from an EMBL/GenBank/DDBJ whole genome shotgun (WGS) entry which is preliminary data.</text>
</comment>
<dbReference type="Proteomes" id="UP001227126">
    <property type="component" value="Unassembled WGS sequence"/>
</dbReference>
<organism evidence="2 3">
    <name type="scientific">Sedimentitalea xiamensis</name>
    <dbReference type="NCBI Taxonomy" id="3050037"/>
    <lineage>
        <taxon>Bacteria</taxon>
        <taxon>Pseudomonadati</taxon>
        <taxon>Pseudomonadota</taxon>
        <taxon>Alphaproteobacteria</taxon>
        <taxon>Rhodobacterales</taxon>
        <taxon>Paracoccaceae</taxon>
        <taxon>Sedimentitalea</taxon>
    </lineage>
</organism>
<name>A0ABT7FDE5_9RHOB</name>
<feature type="region of interest" description="Disordered" evidence="1">
    <location>
        <begin position="67"/>
        <end position="113"/>
    </location>
</feature>
<protein>
    <submittedName>
        <fullName evidence="2">DUF533 domain-containing protein</fullName>
    </submittedName>
</protein>
<dbReference type="InterPro" id="IPR007486">
    <property type="entry name" value="YebE"/>
</dbReference>
<feature type="compositionally biased region" description="Basic and acidic residues" evidence="1">
    <location>
        <begin position="67"/>
        <end position="89"/>
    </location>
</feature>
<dbReference type="RefSeq" id="WP_284485019.1">
    <property type="nucleotide sequence ID" value="NZ_JASNJE010000007.1"/>
</dbReference>
<dbReference type="Gene3D" id="1.10.3680.10">
    <property type="entry name" value="TerB-like"/>
    <property type="match status" value="1"/>
</dbReference>
<dbReference type="Pfam" id="PF04391">
    <property type="entry name" value="DUF533"/>
    <property type="match status" value="1"/>
</dbReference>
<dbReference type="EMBL" id="JASNJE010000007">
    <property type="protein sequence ID" value="MDK3073080.1"/>
    <property type="molecule type" value="Genomic_DNA"/>
</dbReference>
<reference evidence="2 3" key="1">
    <citation type="submission" date="2023-05" db="EMBL/GenBank/DDBJ databases">
        <title>Sedimentitalea sp. nov. JM2-8.</title>
        <authorList>
            <person name="Huang J."/>
        </authorList>
    </citation>
    <scope>NUCLEOTIDE SEQUENCE [LARGE SCALE GENOMIC DNA]</scope>
    <source>
        <strain evidence="2 3">JM2-8</strain>
    </source>
</reference>
<accession>A0ABT7FDE5</accession>
<evidence type="ECO:0000313" key="2">
    <source>
        <dbReference type="EMBL" id="MDK3073080.1"/>
    </source>
</evidence>
<sequence>MAVVATLAKVAVGYARSRSLLKGAADEDDEQRAVDAERARALLDRASEGREKVERLASDLRDGKGKERLRNLVREQAGRRLPERLKAPDSDPAPSASEPVDSEVTVQTASDSEADLGVNAMMTALSGAAAETGETIGDLLDTYNSGAPVPEAEKSAALILRAILMAAKADGEIDAEEKEVILGSLGANPDPADRALVQELLAEPLDVAALAQATPASQIVQIYTAALMAVRLDTPPEAVFLHRLAEGLGMGERVVNALHAQMGRPLLYVQD</sequence>